<name>A0AAV6VG36_9ARAC</name>
<dbReference type="EMBL" id="JAFNEN010000102">
    <property type="protein sequence ID" value="KAG8194598.1"/>
    <property type="molecule type" value="Genomic_DNA"/>
</dbReference>
<protein>
    <submittedName>
        <fullName evidence="1">Uncharacterized protein</fullName>
    </submittedName>
</protein>
<dbReference type="Proteomes" id="UP000827092">
    <property type="component" value="Unassembled WGS sequence"/>
</dbReference>
<sequence>MSLRAKPINATNSKVIKKTSNSLLNSQLKPTQTILSGQRTLPKIPTEIQIGNRNCKWNSEYTSIFWMKMTLEQAGVFLGRIYRINKAENDAGI</sequence>
<gene>
    <name evidence="1" type="ORF">JTE90_013333</name>
</gene>
<keyword evidence="2" id="KW-1185">Reference proteome</keyword>
<reference evidence="1 2" key="1">
    <citation type="journal article" date="2022" name="Nat. Ecol. Evol.">
        <title>A masculinizing supergene underlies an exaggerated male reproductive morph in a spider.</title>
        <authorList>
            <person name="Hendrickx F."/>
            <person name="De Corte Z."/>
            <person name="Sonet G."/>
            <person name="Van Belleghem S.M."/>
            <person name="Kostlbacher S."/>
            <person name="Vangestel C."/>
        </authorList>
    </citation>
    <scope>NUCLEOTIDE SEQUENCE [LARGE SCALE GENOMIC DNA]</scope>
    <source>
        <strain evidence="1">W744_W776</strain>
    </source>
</reference>
<comment type="caution">
    <text evidence="1">The sequence shown here is derived from an EMBL/GenBank/DDBJ whole genome shotgun (WGS) entry which is preliminary data.</text>
</comment>
<dbReference type="AlphaFoldDB" id="A0AAV6VG36"/>
<accession>A0AAV6VG36</accession>
<organism evidence="1 2">
    <name type="scientific">Oedothorax gibbosus</name>
    <dbReference type="NCBI Taxonomy" id="931172"/>
    <lineage>
        <taxon>Eukaryota</taxon>
        <taxon>Metazoa</taxon>
        <taxon>Ecdysozoa</taxon>
        <taxon>Arthropoda</taxon>
        <taxon>Chelicerata</taxon>
        <taxon>Arachnida</taxon>
        <taxon>Araneae</taxon>
        <taxon>Araneomorphae</taxon>
        <taxon>Entelegynae</taxon>
        <taxon>Araneoidea</taxon>
        <taxon>Linyphiidae</taxon>
        <taxon>Erigoninae</taxon>
        <taxon>Oedothorax</taxon>
    </lineage>
</organism>
<proteinExistence type="predicted"/>
<evidence type="ECO:0000313" key="2">
    <source>
        <dbReference type="Proteomes" id="UP000827092"/>
    </source>
</evidence>
<evidence type="ECO:0000313" key="1">
    <source>
        <dbReference type="EMBL" id="KAG8194598.1"/>
    </source>
</evidence>